<dbReference type="InterPro" id="IPR008144">
    <property type="entry name" value="Guanylate_kin-like_dom"/>
</dbReference>
<dbReference type="PANTHER" id="PTHR23117:SF18">
    <property type="entry name" value="LEUCINE-RICH REPEAT AND GUANYLATE KINASE DOMAIN-CONTAINING PROTEIN"/>
    <property type="match status" value="1"/>
</dbReference>
<feature type="region of interest" description="Disordered" evidence="1">
    <location>
        <begin position="302"/>
        <end position="326"/>
    </location>
</feature>
<feature type="compositionally biased region" description="Low complexity" evidence="1">
    <location>
        <begin position="302"/>
        <end position="312"/>
    </location>
</feature>
<feature type="region of interest" description="Disordered" evidence="1">
    <location>
        <begin position="239"/>
        <end position="285"/>
    </location>
</feature>
<keyword evidence="3" id="KW-1185">Reference proteome</keyword>
<dbReference type="Gene3D" id="3.40.50.300">
    <property type="entry name" value="P-loop containing nucleotide triphosphate hydrolases"/>
    <property type="match status" value="1"/>
</dbReference>
<dbReference type="InterPro" id="IPR027417">
    <property type="entry name" value="P-loop_NTPase"/>
</dbReference>
<gene>
    <name evidence="4" type="primary">LOC106817645</name>
</gene>
<organism evidence="3 4">
    <name type="scientific">Priapulus caudatus</name>
    <name type="common">Priapulid worm</name>
    <dbReference type="NCBI Taxonomy" id="37621"/>
    <lineage>
        <taxon>Eukaryota</taxon>
        <taxon>Metazoa</taxon>
        <taxon>Ecdysozoa</taxon>
        <taxon>Scalidophora</taxon>
        <taxon>Priapulida</taxon>
        <taxon>Priapulimorpha</taxon>
        <taxon>Priapulimorphida</taxon>
        <taxon>Priapulidae</taxon>
        <taxon>Priapulus</taxon>
    </lineage>
</organism>
<evidence type="ECO:0000313" key="4">
    <source>
        <dbReference type="RefSeq" id="XP_014677818.1"/>
    </source>
</evidence>
<dbReference type="GeneID" id="106817645"/>
<dbReference type="RefSeq" id="XP_014677818.1">
    <property type="nucleotide sequence ID" value="XM_014822332.1"/>
</dbReference>
<protein>
    <submittedName>
        <fullName evidence="4">Uncharacterized protein LOC106817645</fullName>
    </submittedName>
</protein>
<evidence type="ECO:0000256" key="1">
    <source>
        <dbReference type="SAM" id="MobiDB-lite"/>
    </source>
</evidence>
<dbReference type="SUPFAM" id="SSF52540">
    <property type="entry name" value="P-loop containing nucleoside triphosphate hydrolases"/>
    <property type="match status" value="1"/>
</dbReference>
<proteinExistence type="predicted"/>
<accession>A0ABM1F047</accession>
<reference evidence="4" key="1">
    <citation type="submission" date="2025-08" db="UniProtKB">
        <authorList>
            <consortium name="RefSeq"/>
        </authorList>
    </citation>
    <scope>IDENTIFICATION</scope>
</reference>
<evidence type="ECO:0000259" key="2">
    <source>
        <dbReference type="PROSITE" id="PS50052"/>
    </source>
</evidence>
<dbReference type="PROSITE" id="PS50052">
    <property type="entry name" value="GUANYLATE_KINASE_2"/>
    <property type="match status" value="1"/>
</dbReference>
<dbReference type="PANTHER" id="PTHR23117">
    <property type="entry name" value="GUANYLATE KINASE-RELATED"/>
    <property type="match status" value="1"/>
</dbReference>
<feature type="domain" description="Guanylate kinase-like" evidence="2">
    <location>
        <begin position="1"/>
        <end position="138"/>
    </location>
</feature>
<sequence length="326" mass="34231">MERMTREGRFVCTAEEPGGHVSALSLESLEFSALCGKACVVALSLQGTMSLQRSHLQPYCILTMPTDPQQLEDILNAGKLAGRLAGKLADDALTDETRQALRDDAADSRDAANAGLFDAVLDTGDLGSAYEELHAWMTHQLVASDDADSRPLTPDSLDDSPPAASARLSVFSAPRWGRGLRSCGVVERSASQSCVEEASGWKRWESAYRALTTTPAAHTVRNTCTAKVEGSQTLTFNVSDPDALPPDSPDSTLPSLPSSRLDRPDSATCCSKSPISDRSARDGGAACGATIEGAADDAEFGLGSSLGSRPGSKCSPYPVLPAIAGR</sequence>
<evidence type="ECO:0000313" key="3">
    <source>
        <dbReference type="Proteomes" id="UP000695022"/>
    </source>
</evidence>
<dbReference type="Proteomes" id="UP000695022">
    <property type="component" value="Unplaced"/>
</dbReference>
<feature type="compositionally biased region" description="Low complexity" evidence="1">
    <location>
        <begin position="249"/>
        <end position="259"/>
    </location>
</feature>
<name>A0ABM1F047_PRICU</name>